<keyword evidence="1" id="KW-1133">Transmembrane helix</keyword>
<evidence type="ECO:0000313" key="3">
    <source>
        <dbReference type="Proteomes" id="UP000014387"/>
    </source>
</evidence>
<dbReference type="RefSeq" id="WP_016444006.1">
    <property type="nucleotide sequence ID" value="NZ_KE150266.1"/>
</dbReference>
<evidence type="ECO:0000256" key="1">
    <source>
        <dbReference type="SAM" id="Phobius"/>
    </source>
</evidence>
<keyword evidence="1" id="KW-0472">Membrane</keyword>
<keyword evidence="1" id="KW-0812">Transmembrane</keyword>
<protein>
    <submittedName>
        <fullName evidence="2">Uncharacterized protein</fullName>
    </submittedName>
</protein>
<sequence>MRRGGKRQYRRWKPNAPACQIAARGAGEDGRITLLVLGLALLVVAVVLVSIAATTVHVQRRQLLSCADWVALSVAGSTSAADYYENGSAHVTQAGVSDRAASVFNQLRTTSCKVGSDAWIESATASAGEARVELAMNPQMPVFGSVLDFINQPLTVRVVASAKLH</sequence>
<dbReference type="AlphaFoldDB" id="A0A9W5REC4"/>
<proteinExistence type="predicted"/>
<reference evidence="2 3" key="1">
    <citation type="submission" date="2013-05" db="EMBL/GenBank/DDBJ databases">
        <title>The Genome Sequence of Actinomyces europaeus ACS-120-V-COL10B.</title>
        <authorList>
            <consortium name="The Broad Institute Genomics Platform"/>
            <person name="Earl A."/>
            <person name="Ward D."/>
            <person name="Feldgarden M."/>
            <person name="Gevers D."/>
            <person name="Saerens B."/>
            <person name="Vaneechoutte M."/>
            <person name="Walker B."/>
            <person name="Young S."/>
            <person name="Zeng Q."/>
            <person name="Gargeya S."/>
            <person name="Fitzgerald M."/>
            <person name="Haas B."/>
            <person name="Abouelleil A."/>
            <person name="Allen A.W."/>
            <person name="Alvarado L."/>
            <person name="Arachchi H.M."/>
            <person name="Berlin A.M."/>
            <person name="Chapman S.B."/>
            <person name="Gainer-Dewar J."/>
            <person name="Goldberg J."/>
            <person name="Griggs A."/>
            <person name="Gujja S."/>
            <person name="Hansen M."/>
            <person name="Howarth C."/>
            <person name="Imamovic A."/>
            <person name="Ireland A."/>
            <person name="Larimer J."/>
            <person name="McCowan C."/>
            <person name="Murphy C."/>
            <person name="Pearson M."/>
            <person name="Poon T.W."/>
            <person name="Priest M."/>
            <person name="Roberts A."/>
            <person name="Saif S."/>
            <person name="Shea T."/>
            <person name="Sisk P."/>
            <person name="Sykes S."/>
            <person name="Wortman J."/>
            <person name="Nusbaum C."/>
            <person name="Birren B."/>
        </authorList>
    </citation>
    <scope>NUCLEOTIDE SEQUENCE [LARGE SCALE GENOMIC DNA]</scope>
    <source>
        <strain evidence="2 3">ACS-120-V-Col10b</strain>
    </source>
</reference>
<dbReference type="OrthoDB" id="3267602at2"/>
<organism evidence="2 3">
    <name type="scientific">Gleimia europaea ACS-120-V-Col10b</name>
    <dbReference type="NCBI Taxonomy" id="883069"/>
    <lineage>
        <taxon>Bacteria</taxon>
        <taxon>Bacillati</taxon>
        <taxon>Actinomycetota</taxon>
        <taxon>Actinomycetes</taxon>
        <taxon>Actinomycetales</taxon>
        <taxon>Actinomycetaceae</taxon>
        <taxon>Gleimia</taxon>
    </lineage>
</organism>
<evidence type="ECO:0000313" key="2">
    <source>
        <dbReference type="EMBL" id="EPD30894.1"/>
    </source>
</evidence>
<dbReference type="EMBL" id="AGWN01000001">
    <property type="protein sequence ID" value="EPD30894.1"/>
    <property type="molecule type" value="Genomic_DNA"/>
</dbReference>
<gene>
    <name evidence="2" type="ORF">HMPREF9238_00649</name>
</gene>
<comment type="caution">
    <text evidence="2">The sequence shown here is derived from an EMBL/GenBank/DDBJ whole genome shotgun (WGS) entry which is preliminary data.</text>
</comment>
<dbReference type="Proteomes" id="UP000014387">
    <property type="component" value="Unassembled WGS sequence"/>
</dbReference>
<feature type="transmembrane region" description="Helical" evidence="1">
    <location>
        <begin position="34"/>
        <end position="56"/>
    </location>
</feature>
<keyword evidence="3" id="KW-1185">Reference proteome</keyword>
<accession>A0A9W5REC4</accession>
<name>A0A9W5REC4_9ACTO</name>